<evidence type="ECO:0000256" key="1">
    <source>
        <dbReference type="ARBA" id="ARBA00004196"/>
    </source>
</evidence>
<dbReference type="InterPro" id="IPR028082">
    <property type="entry name" value="Peripla_BP_I"/>
</dbReference>
<accession>A0A933L2Z2</accession>
<comment type="subcellular location">
    <subcellularLocation>
        <location evidence="1">Cell envelope</location>
    </subcellularLocation>
</comment>
<dbReference type="EMBL" id="JACRAF010000052">
    <property type="protein sequence ID" value="MBI4923319.1"/>
    <property type="molecule type" value="Genomic_DNA"/>
</dbReference>
<evidence type="ECO:0000256" key="3">
    <source>
        <dbReference type="ARBA" id="ARBA00022729"/>
    </source>
</evidence>
<evidence type="ECO:0000256" key="4">
    <source>
        <dbReference type="SAM" id="Phobius"/>
    </source>
</evidence>
<dbReference type="AlphaFoldDB" id="A0A933L2Z2"/>
<dbReference type="GO" id="GO:0030313">
    <property type="term" value="C:cell envelope"/>
    <property type="evidence" value="ECO:0007669"/>
    <property type="project" value="UniProtKB-SubCell"/>
</dbReference>
<dbReference type="CDD" id="cd01536">
    <property type="entry name" value="PBP1_ABC_sugar_binding-like"/>
    <property type="match status" value="1"/>
</dbReference>
<dbReference type="Pfam" id="PF13407">
    <property type="entry name" value="Peripla_BP_4"/>
    <property type="match status" value="1"/>
</dbReference>
<comment type="caution">
    <text evidence="6">The sequence shown here is derived from an EMBL/GenBank/DDBJ whole genome shotgun (WGS) entry which is preliminary data.</text>
</comment>
<dbReference type="Proteomes" id="UP000782610">
    <property type="component" value="Unassembled WGS sequence"/>
</dbReference>
<sequence>MKGTGAQVVRALQLGQPDHETVEERMNLTKQGPARRQLASAIAAGALLLALTAGTAVAQNSDIRIGFTPKFLKDDFQTLMLDLSKKAFAAKGFTLVGAPDPNGDIAAQVDGLENLMANGANVIVFAPLDAAGIVPAIKKANETNVLVFSIDDGPAGGKVTATVRADNLGAGVQGAKEMVKRLQGKACWSDNSCIVLELQGAQTTPNGLDRSNGFSQTLHDLAPKVTLIQRPTEWTADMAADATQNVITQNPSLNGIFMASELMASAVNAQLTAAGKGAAVGDPDSVIRVAIDGTPQGLQLIRDKALDATVSQPLGDYATKTAELIDLVFHGGKIEIGPRDDGQVIDTPVGPQYQLNATLVTGDNVDTPTLWGNQVGK</sequence>
<feature type="domain" description="Periplasmic binding protein" evidence="5">
    <location>
        <begin position="65"/>
        <end position="328"/>
    </location>
</feature>
<keyword evidence="4" id="KW-1133">Transmembrane helix</keyword>
<keyword evidence="4" id="KW-0472">Membrane</keyword>
<evidence type="ECO:0000259" key="5">
    <source>
        <dbReference type="Pfam" id="PF13407"/>
    </source>
</evidence>
<organism evidence="6 7">
    <name type="scientific">Devosia nanyangense</name>
    <dbReference type="NCBI Taxonomy" id="1228055"/>
    <lineage>
        <taxon>Bacteria</taxon>
        <taxon>Pseudomonadati</taxon>
        <taxon>Pseudomonadota</taxon>
        <taxon>Alphaproteobacteria</taxon>
        <taxon>Hyphomicrobiales</taxon>
        <taxon>Devosiaceae</taxon>
        <taxon>Devosia</taxon>
    </lineage>
</organism>
<keyword evidence="4" id="KW-0812">Transmembrane</keyword>
<feature type="transmembrane region" description="Helical" evidence="4">
    <location>
        <begin position="38"/>
        <end position="58"/>
    </location>
</feature>
<dbReference type="InterPro" id="IPR025997">
    <property type="entry name" value="SBP_2_dom"/>
</dbReference>
<dbReference type="PANTHER" id="PTHR46847:SF1">
    <property type="entry name" value="D-ALLOSE-BINDING PERIPLASMIC PROTEIN-RELATED"/>
    <property type="match status" value="1"/>
</dbReference>
<name>A0A933L2Z2_9HYPH</name>
<evidence type="ECO:0000313" key="6">
    <source>
        <dbReference type="EMBL" id="MBI4923319.1"/>
    </source>
</evidence>
<comment type="similarity">
    <text evidence="2">Belongs to the bacterial solute-binding protein 2 family.</text>
</comment>
<dbReference type="PANTHER" id="PTHR46847">
    <property type="entry name" value="D-ALLOSE-BINDING PERIPLASMIC PROTEIN-RELATED"/>
    <property type="match status" value="1"/>
</dbReference>
<evidence type="ECO:0000256" key="2">
    <source>
        <dbReference type="ARBA" id="ARBA00007639"/>
    </source>
</evidence>
<dbReference type="Gene3D" id="3.40.50.2300">
    <property type="match status" value="2"/>
</dbReference>
<gene>
    <name evidence="6" type="ORF">HY834_16380</name>
</gene>
<reference evidence="6" key="1">
    <citation type="submission" date="2020-07" db="EMBL/GenBank/DDBJ databases">
        <title>Huge and variable diversity of episymbiotic CPR bacteria and DPANN archaea in groundwater ecosystems.</title>
        <authorList>
            <person name="He C.Y."/>
            <person name="Keren R."/>
            <person name="Whittaker M."/>
            <person name="Farag I.F."/>
            <person name="Doudna J."/>
            <person name="Cate J.H.D."/>
            <person name="Banfield J.F."/>
        </authorList>
    </citation>
    <scope>NUCLEOTIDE SEQUENCE</scope>
    <source>
        <strain evidence="6">NC_groundwater_1586_Pr3_B-0.1um_66_15</strain>
    </source>
</reference>
<dbReference type="SUPFAM" id="SSF53822">
    <property type="entry name" value="Periplasmic binding protein-like I"/>
    <property type="match status" value="1"/>
</dbReference>
<dbReference type="GO" id="GO:0030246">
    <property type="term" value="F:carbohydrate binding"/>
    <property type="evidence" value="ECO:0007669"/>
    <property type="project" value="UniProtKB-ARBA"/>
</dbReference>
<evidence type="ECO:0000313" key="7">
    <source>
        <dbReference type="Proteomes" id="UP000782610"/>
    </source>
</evidence>
<protein>
    <submittedName>
        <fullName evidence="6">Sugar ABC transporter substrate-binding protein</fullName>
    </submittedName>
</protein>
<keyword evidence="3" id="KW-0732">Signal</keyword>
<proteinExistence type="inferred from homology"/>